<evidence type="ECO:0000256" key="2">
    <source>
        <dbReference type="SAM" id="MobiDB-lite"/>
    </source>
</evidence>
<protein>
    <submittedName>
        <fullName evidence="3">Tetratricopeptide repeat protein</fullName>
    </submittedName>
</protein>
<dbReference type="AlphaFoldDB" id="A0A6L5JZ93"/>
<feature type="repeat" description="TPR" evidence="1">
    <location>
        <begin position="202"/>
        <end position="235"/>
    </location>
</feature>
<feature type="compositionally biased region" description="Basic and acidic residues" evidence="2">
    <location>
        <begin position="76"/>
        <end position="90"/>
    </location>
</feature>
<evidence type="ECO:0000313" key="4">
    <source>
        <dbReference type="Proteomes" id="UP000480275"/>
    </source>
</evidence>
<dbReference type="EMBL" id="WIXJ01000013">
    <property type="protein sequence ID" value="MQY52623.1"/>
    <property type="molecule type" value="Genomic_DNA"/>
</dbReference>
<dbReference type="Pfam" id="PF13432">
    <property type="entry name" value="TPR_16"/>
    <property type="match status" value="1"/>
</dbReference>
<name>A0A6L5JZ93_RHOTE</name>
<dbReference type="Pfam" id="PF14559">
    <property type="entry name" value="TPR_19"/>
    <property type="match status" value="1"/>
</dbReference>
<dbReference type="Proteomes" id="UP000480275">
    <property type="component" value="Unassembled WGS sequence"/>
</dbReference>
<dbReference type="SUPFAM" id="SSF48452">
    <property type="entry name" value="TPR-like"/>
    <property type="match status" value="1"/>
</dbReference>
<feature type="repeat" description="TPR" evidence="1">
    <location>
        <begin position="135"/>
        <end position="168"/>
    </location>
</feature>
<accession>A0A6L5JZ93</accession>
<dbReference type="PANTHER" id="PTHR44998:SF1">
    <property type="entry name" value="UDP-N-ACETYLGLUCOSAMINE--PEPTIDE N-ACETYLGLUCOSAMINYLTRANSFERASE 110 KDA SUBUNIT"/>
    <property type="match status" value="1"/>
</dbReference>
<dbReference type="InterPro" id="IPR019734">
    <property type="entry name" value="TPR_rpt"/>
</dbReference>
<organism evidence="3 4">
    <name type="scientific">Rhodocyclus tenuis</name>
    <name type="common">Rhodospirillum tenue</name>
    <dbReference type="NCBI Taxonomy" id="1066"/>
    <lineage>
        <taxon>Bacteria</taxon>
        <taxon>Pseudomonadati</taxon>
        <taxon>Pseudomonadota</taxon>
        <taxon>Betaproteobacteria</taxon>
        <taxon>Rhodocyclales</taxon>
        <taxon>Rhodocyclaceae</taxon>
        <taxon>Rhodocyclus</taxon>
    </lineage>
</organism>
<dbReference type="OrthoDB" id="5612599at2"/>
<dbReference type="Gene3D" id="1.25.40.10">
    <property type="entry name" value="Tetratricopeptide repeat domain"/>
    <property type="match status" value="2"/>
</dbReference>
<dbReference type="PANTHER" id="PTHR44998">
    <property type="match status" value="1"/>
</dbReference>
<reference evidence="3 4" key="1">
    <citation type="submission" date="2019-10" db="EMBL/GenBank/DDBJ databases">
        <title>Whole-genome sequence of the purple nonsulfur photosynthetic bacterium Rhodocyclus tenuis.</title>
        <authorList>
            <person name="Kyndt J.A."/>
            <person name="Meyer T.E."/>
        </authorList>
    </citation>
    <scope>NUCLEOTIDE SEQUENCE [LARGE SCALE GENOMIC DNA]</scope>
    <source>
        <strain evidence="3 4">DSM 110</strain>
    </source>
</reference>
<keyword evidence="1" id="KW-0802">TPR repeat</keyword>
<dbReference type="PROSITE" id="PS50005">
    <property type="entry name" value="TPR"/>
    <property type="match status" value="2"/>
</dbReference>
<comment type="caution">
    <text evidence="3">The sequence shown here is derived from an EMBL/GenBank/DDBJ whole genome shotgun (WGS) entry which is preliminary data.</text>
</comment>
<gene>
    <name evidence="3" type="ORF">GHK24_12655</name>
</gene>
<evidence type="ECO:0000256" key="1">
    <source>
        <dbReference type="PROSITE-ProRule" id="PRU00339"/>
    </source>
</evidence>
<dbReference type="InterPro" id="IPR011990">
    <property type="entry name" value="TPR-like_helical_dom_sf"/>
</dbReference>
<sequence>MSHSSRPTCPWPPSQPLSRRLIRAFPRHSIATLAASLLGCLPLLGANAQGISAQASAAATTTTATTAAPAIPRPAPPRDTRQSAPRHADTAIHLQRNAPQAPPLLLRAYRALQDGQLDAAAPDYRSALARDPHDLDALLGLAHIATRRGDNEHAATLYGRALESDPGDADALAGLTALQGPIDPAQAESRLKSALDSSPTSASLHLALGGLMAEQQRWHEAQQAYFRALTLIPDNADILFNLAVCLDHLRQSQLAAQHYRRAMDLAGKSPATFDRRAVEQRLAELASS</sequence>
<proteinExistence type="predicted"/>
<dbReference type="SMART" id="SM00028">
    <property type="entry name" value="TPR"/>
    <property type="match status" value="4"/>
</dbReference>
<evidence type="ECO:0000313" key="3">
    <source>
        <dbReference type="EMBL" id="MQY52623.1"/>
    </source>
</evidence>
<feature type="region of interest" description="Disordered" evidence="2">
    <location>
        <begin position="63"/>
        <end position="97"/>
    </location>
</feature>